<evidence type="ECO:0000313" key="2">
    <source>
        <dbReference type="Proteomes" id="UP001598201"/>
    </source>
</evidence>
<keyword evidence="2" id="KW-1185">Reference proteome</keyword>
<dbReference type="Proteomes" id="UP001598201">
    <property type="component" value="Unassembled WGS sequence"/>
</dbReference>
<dbReference type="RefSeq" id="WP_223510458.1">
    <property type="nucleotide sequence ID" value="NZ_CP093328.1"/>
</dbReference>
<gene>
    <name evidence="1" type="ORF">ACFPK4_06740</name>
</gene>
<protein>
    <submittedName>
        <fullName evidence="1">Uncharacterized protein</fullName>
    </submittedName>
</protein>
<comment type="caution">
    <text evidence="1">The sequence shown here is derived from an EMBL/GenBank/DDBJ whole genome shotgun (WGS) entry which is preliminary data.</text>
</comment>
<evidence type="ECO:0000313" key="1">
    <source>
        <dbReference type="EMBL" id="MFD3223223.1"/>
    </source>
</evidence>
<dbReference type="EMBL" id="JBHUCJ010000010">
    <property type="protein sequence ID" value="MFD3223223.1"/>
    <property type="molecule type" value="Genomic_DNA"/>
</dbReference>
<reference evidence="1 2" key="1">
    <citation type="submission" date="2024-09" db="EMBL/GenBank/DDBJ databases">
        <title>Genomes of Rahnella.</title>
        <authorList>
            <person name="Mnguni F.C."/>
            <person name="Shin G.Y."/>
            <person name="Coutinho T."/>
        </authorList>
    </citation>
    <scope>NUCLEOTIDE SEQUENCE [LARGE SCALE GENOMIC DNA]</scope>
    <source>
        <strain evidence="1 2">20WA0057</strain>
    </source>
</reference>
<accession>A0ABW6C8R5</accession>
<dbReference type="GeneID" id="95417325"/>
<name>A0ABW6C8R5_RAHSY</name>
<organism evidence="1 2">
    <name type="scientific">Rahnella sp. (strain Y9602)</name>
    <dbReference type="NCBI Taxonomy" id="2703885"/>
    <lineage>
        <taxon>Bacteria</taxon>
        <taxon>Pseudomonadati</taxon>
        <taxon>Pseudomonadota</taxon>
        <taxon>Gammaproteobacteria</taxon>
        <taxon>Enterobacterales</taxon>
        <taxon>Yersiniaceae</taxon>
        <taxon>Rahnella</taxon>
    </lineage>
</organism>
<proteinExistence type="predicted"/>
<sequence length="80" mass="9384">MLMGLQLIVKAERKKIEKSLGSLTSECEIFPVAEDLFGISIPERILSSVGEDVVLQKLEQLKRFDLWQGIWQEPKRRWLW</sequence>